<dbReference type="Gene3D" id="3.20.20.140">
    <property type="entry name" value="Metal-dependent hydrolases"/>
    <property type="match status" value="1"/>
</dbReference>
<dbReference type="PANTHER" id="PTHR21240:SF19">
    <property type="entry name" value="CATALYTIC_ HYDROLASE"/>
    <property type="match status" value="1"/>
</dbReference>
<protein>
    <submittedName>
        <fullName evidence="3">4-hydroxyphenyl-beta-ketoacyl-CoA hydrolase</fullName>
    </submittedName>
</protein>
<dbReference type="GO" id="GO:0016787">
    <property type="term" value="F:hydrolase activity"/>
    <property type="evidence" value="ECO:0007669"/>
    <property type="project" value="UniProtKB-KW"/>
</dbReference>
<evidence type="ECO:0000256" key="1">
    <source>
        <dbReference type="ARBA" id="ARBA00023239"/>
    </source>
</evidence>
<evidence type="ECO:0000259" key="2">
    <source>
        <dbReference type="Pfam" id="PF04909"/>
    </source>
</evidence>
<dbReference type="SUPFAM" id="SSF51556">
    <property type="entry name" value="Metallo-dependent hydrolases"/>
    <property type="match status" value="1"/>
</dbReference>
<dbReference type="GO" id="GO:0016831">
    <property type="term" value="F:carboxy-lyase activity"/>
    <property type="evidence" value="ECO:0007669"/>
    <property type="project" value="InterPro"/>
</dbReference>
<accession>A0A5A7NR22</accession>
<organism evidence="3 4">
    <name type="scientific">Zafaria cholistanensis</name>
    <dbReference type="NCBI Taxonomy" id="1682741"/>
    <lineage>
        <taxon>Bacteria</taxon>
        <taxon>Bacillati</taxon>
        <taxon>Actinomycetota</taxon>
        <taxon>Actinomycetes</taxon>
        <taxon>Micrococcales</taxon>
        <taxon>Micrococcaceae</taxon>
        <taxon>Zafaria</taxon>
    </lineage>
</organism>
<dbReference type="Proteomes" id="UP000325307">
    <property type="component" value="Unassembled WGS sequence"/>
</dbReference>
<keyword evidence="3" id="KW-0378">Hydrolase</keyword>
<dbReference type="InterPro" id="IPR032466">
    <property type="entry name" value="Metal_Hydrolase"/>
</dbReference>
<dbReference type="Pfam" id="PF04909">
    <property type="entry name" value="Amidohydro_2"/>
    <property type="match status" value="1"/>
</dbReference>
<dbReference type="PANTHER" id="PTHR21240">
    <property type="entry name" value="2-AMINO-3-CARBOXYLMUCONATE-6-SEMIALDEHYDE DECARBOXYLASE"/>
    <property type="match status" value="1"/>
</dbReference>
<gene>
    <name evidence="3" type="ORF">NCCP1664_16910</name>
</gene>
<dbReference type="RefSeq" id="WP_149956796.1">
    <property type="nucleotide sequence ID" value="NZ_BKDJ01000007.1"/>
</dbReference>
<dbReference type="OrthoDB" id="1407586at2"/>
<sequence>MSTRYEPALDVAALTAIDMHVHLEVDNCGHRAMPDDLFDASAKYFKAEERTPSMDRIAEVYRERSMAAVVFTVDARTALGHLPNSIEDLVAGAARNNDVLIPFGSVDPRTGGEAIAQARRQALELGVRGFKFHPSLQGFDPSGEAFYPLWEALEELGLPCVFHTGQNGMGAGLPGGRGIKLRYSNPMLLDDVAADFPGLTVIMAHPSVPWQDEANSIATHKANVFIDLSGWSPKYFPASLVKLGNNVLSSKLLFGTDFPLITPDKWLEAFAGLPLKDEVRPLILKGNALRVLGLEVPALDAAVEEAKAAKAAEAAEGARA</sequence>
<proteinExistence type="predicted"/>
<dbReference type="InterPro" id="IPR006680">
    <property type="entry name" value="Amidohydro-rel"/>
</dbReference>
<evidence type="ECO:0000313" key="4">
    <source>
        <dbReference type="Proteomes" id="UP000325307"/>
    </source>
</evidence>
<dbReference type="AlphaFoldDB" id="A0A5A7NR22"/>
<dbReference type="EMBL" id="BKDJ01000007">
    <property type="protein sequence ID" value="GER23195.1"/>
    <property type="molecule type" value="Genomic_DNA"/>
</dbReference>
<feature type="domain" description="Amidohydrolase-related" evidence="2">
    <location>
        <begin position="17"/>
        <end position="294"/>
    </location>
</feature>
<evidence type="ECO:0000313" key="3">
    <source>
        <dbReference type="EMBL" id="GER23195.1"/>
    </source>
</evidence>
<name>A0A5A7NR22_9MICC</name>
<keyword evidence="4" id="KW-1185">Reference proteome</keyword>
<dbReference type="InterPro" id="IPR032465">
    <property type="entry name" value="ACMSD"/>
</dbReference>
<reference evidence="3 4" key="1">
    <citation type="submission" date="2019-09" db="EMBL/GenBank/DDBJ databases">
        <title>Arthrobacter zafarii sp. nov., a moderately thermotolerant and halotolerant actinobacterium isolated from Cholistan desert soil of Pakistan.</title>
        <authorList>
            <person name="Amin A."/>
            <person name="Ahmed I."/>
            <person name="Khalid N."/>
            <person name="Schumann P."/>
            <person name="Busse H.J."/>
            <person name="Khan I.U."/>
            <person name="Li S."/>
            <person name="Li W.J."/>
        </authorList>
    </citation>
    <scope>NUCLEOTIDE SEQUENCE [LARGE SCALE GENOMIC DNA]</scope>
    <source>
        <strain evidence="3 4">NCCP-1664</strain>
    </source>
</reference>
<comment type="caution">
    <text evidence="3">The sequence shown here is derived from an EMBL/GenBank/DDBJ whole genome shotgun (WGS) entry which is preliminary data.</text>
</comment>
<keyword evidence="1" id="KW-0456">Lyase</keyword>
<dbReference type="CDD" id="cd01292">
    <property type="entry name" value="metallo-dependent_hydrolases"/>
    <property type="match status" value="1"/>
</dbReference>